<evidence type="ECO:0000256" key="1">
    <source>
        <dbReference type="SAM" id="Coils"/>
    </source>
</evidence>
<gene>
    <name evidence="3" type="ORF">DPMN_084065</name>
</gene>
<sequence length="211" mass="24501">MPAAGCVQEAAANKSEFELSTLQREKERDKERDSLREVNEELKCRQLHHVGAGDDLRQTRQMEMLSLPNKPNQKIMELEARIEDLQEMTKATVSSNELAELRKKLDEQTASFRMSATLKSHGEGIRRLREDVDRKEEEKRYFDKARAEAKLKSTGSFYPEVQTLKQQLSEKNQQLQEKDKIIEQLNVLTIIDKCKIFADTVLFHIRLIESP</sequence>
<name>A0A9D3YE66_DREPO</name>
<feature type="region of interest" description="Disordered" evidence="2">
    <location>
        <begin position="18"/>
        <end position="37"/>
    </location>
</feature>
<evidence type="ECO:0000256" key="2">
    <source>
        <dbReference type="SAM" id="MobiDB-lite"/>
    </source>
</evidence>
<organism evidence="3 4">
    <name type="scientific">Dreissena polymorpha</name>
    <name type="common">Zebra mussel</name>
    <name type="synonym">Mytilus polymorpha</name>
    <dbReference type="NCBI Taxonomy" id="45954"/>
    <lineage>
        <taxon>Eukaryota</taxon>
        <taxon>Metazoa</taxon>
        <taxon>Spiralia</taxon>
        <taxon>Lophotrochozoa</taxon>
        <taxon>Mollusca</taxon>
        <taxon>Bivalvia</taxon>
        <taxon>Autobranchia</taxon>
        <taxon>Heteroconchia</taxon>
        <taxon>Euheterodonta</taxon>
        <taxon>Imparidentia</taxon>
        <taxon>Neoheterodontei</taxon>
        <taxon>Myida</taxon>
        <taxon>Dreissenoidea</taxon>
        <taxon>Dreissenidae</taxon>
        <taxon>Dreissena</taxon>
    </lineage>
</organism>
<reference evidence="3" key="2">
    <citation type="submission" date="2020-11" db="EMBL/GenBank/DDBJ databases">
        <authorList>
            <person name="McCartney M.A."/>
            <person name="Auch B."/>
            <person name="Kono T."/>
            <person name="Mallez S."/>
            <person name="Becker A."/>
            <person name="Gohl D.M."/>
            <person name="Silverstein K.A.T."/>
            <person name="Koren S."/>
            <person name="Bechman K.B."/>
            <person name="Herman A."/>
            <person name="Abrahante J.E."/>
            <person name="Garbe J."/>
        </authorList>
    </citation>
    <scope>NUCLEOTIDE SEQUENCE</scope>
    <source>
        <strain evidence="3">Duluth1</strain>
        <tissue evidence="3">Whole animal</tissue>
    </source>
</reference>
<proteinExistence type="predicted"/>
<keyword evidence="4" id="KW-1185">Reference proteome</keyword>
<feature type="coiled-coil region" evidence="1">
    <location>
        <begin position="118"/>
        <end position="188"/>
    </location>
</feature>
<dbReference type="Proteomes" id="UP000828390">
    <property type="component" value="Unassembled WGS sequence"/>
</dbReference>
<evidence type="ECO:0000313" key="4">
    <source>
        <dbReference type="Proteomes" id="UP000828390"/>
    </source>
</evidence>
<feature type="compositionally biased region" description="Basic and acidic residues" evidence="2">
    <location>
        <begin position="23"/>
        <end position="37"/>
    </location>
</feature>
<comment type="caution">
    <text evidence="3">The sequence shown here is derived from an EMBL/GenBank/DDBJ whole genome shotgun (WGS) entry which is preliminary data.</text>
</comment>
<dbReference type="AlphaFoldDB" id="A0A9D3YE66"/>
<protein>
    <submittedName>
        <fullName evidence="3">Uncharacterized protein</fullName>
    </submittedName>
</protein>
<reference evidence="3" key="1">
    <citation type="journal article" date="2019" name="bioRxiv">
        <title>The Genome of the Zebra Mussel, Dreissena polymorpha: A Resource for Invasive Species Research.</title>
        <authorList>
            <person name="McCartney M.A."/>
            <person name="Auch B."/>
            <person name="Kono T."/>
            <person name="Mallez S."/>
            <person name="Zhang Y."/>
            <person name="Obille A."/>
            <person name="Becker A."/>
            <person name="Abrahante J.E."/>
            <person name="Garbe J."/>
            <person name="Badalamenti J.P."/>
            <person name="Herman A."/>
            <person name="Mangelson H."/>
            <person name="Liachko I."/>
            <person name="Sullivan S."/>
            <person name="Sone E.D."/>
            <person name="Koren S."/>
            <person name="Silverstein K.A.T."/>
            <person name="Beckman K.B."/>
            <person name="Gohl D.M."/>
        </authorList>
    </citation>
    <scope>NUCLEOTIDE SEQUENCE</scope>
    <source>
        <strain evidence="3">Duluth1</strain>
        <tissue evidence="3">Whole animal</tissue>
    </source>
</reference>
<accession>A0A9D3YE66</accession>
<keyword evidence="1" id="KW-0175">Coiled coil</keyword>
<evidence type="ECO:0000313" key="3">
    <source>
        <dbReference type="EMBL" id="KAH3696589.1"/>
    </source>
</evidence>
<dbReference type="EMBL" id="JAIWYP010000016">
    <property type="protein sequence ID" value="KAH3696589.1"/>
    <property type="molecule type" value="Genomic_DNA"/>
</dbReference>